<reference evidence="3 4" key="1">
    <citation type="submission" date="2019-01" db="EMBL/GenBank/DDBJ databases">
        <authorList>
            <person name="Sayadi A."/>
        </authorList>
    </citation>
    <scope>NUCLEOTIDE SEQUENCE [LARGE SCALE GENOMIC DNA]</scope>
</reference>
<dbReference type="Proteomes" id="UP000410492">
    <property type="component" value="Unassembled WGS sequence"/>
</dbReference>
<evidence type="ECO:0000313" key="3">
    <source>
        <dbReference type="EMBL" id="VEN36682.1"/>
    </source>
</evidence>
<organism evidence="3 4">
    <name type="scientific">Callosobruchus maculatus</name>
    <name type="common">Southern cowpea weevil</name>
    <name type="synonym">Pulse bruchid</name>
    <dbReference type="NCBI Taxonomy" id="64391"/>
    <lineage>
        <taxon>Eukaryota</taxon>
        <taxon>Metazoa</taxon>
        <taxon>Ecdysozoa</taxon>
        <taxon>Arthropoda</taxon>
        <taxon>Hexapoda</taxon>
        <taxon>Insecta</taxon>
        <taxon>Pterygota</taxon>
        <taxon>Neoptera</taxon>
        <taxon>Endopterygota</taxon>
        <taxon>Coleoptera</taxon>
        <taxon>Polyphaga</taxon>
        <taxon>Cucujiformia</taxon>
        <taxon>Chrysomeloidea</taxon>
        <taxon>Chrysomelidae</taxon>
        <taxon>Bruchinae</taxon>
        <taxon>Bruchini</taxon>
        <taxon>Callosobruchus</taxon>
    </lineage>
</organism>
<feature type="region of interest" description="Disordered" evidence="1">
    <location>
        <begin position="32"/>
        <end position="58"/>
    </location>
</feature>
<dbReference type="EMBL" id="CAACVG010002600">
    <property type="protein sequence ID" value="VEN36682.1"/>
    <property type="molecule type" value="Genomic_DNA"/>
</dbReference>
<sequence>MHSRSVVAVILIAYSVMCLSDNFEEGMGRCTPKKCETPRAKSTTLHRSPPLSLPDLYK</sequence>
<keyword evidence="2" id="KW-0732">Signal</keyword>
<proteinExistence type="predicted"/>
<name>A0A653BM83_CALMS</name>
<dbReference type="AlphaFoldDB" id="A0A653BM83"/>
<evidence type="ECO:0000313" key="4">
    <source>
        <dbReference type="Proteomes" id="UP000410492"/>
    </source>
</evidence>
<feature type="chain" id="PRO_5024969660" evidence="2">
    <location>
        <begin position="21"/>
        <end position="58"/>
    </location>
</feature>
<evidence type="ECO:0000256" key="2">
    <source>
        <dbReference type="SAM" id="SignalP"/>
    </source>
</evidence>
<feature type="signal peptide" evidence="2">
    <location>
        <begin position="1"/>
        <end position="20"/>
    </location>
</feature>
<gene>
    <name evidence="3" type="ORF">CALMAC_LOCUS2198</name>
</gene>
<evidence type="ECO:0000256" key="1">
    <source>
        <dbReference type="SAM" id="MobiDB-lite"/>
    </source>
</evidence>
<protein>
    <submittedName>
        <fullName evidence="3">Uncharacterized protein</fullName>
    </submittedName>
</protein>
<accession>A0A653BM83</accession>
<keyword evidence="4" id="KW-1185">Reference proteome</keyword>